<proteinExistence type="predicted"/>
<dbReference type="EMBL" id="CABVMM010000003">
    <property type="protein sequence ID" value="VVU99835.1"/>
    <property type="molecule type" value="Genomic_DNA"/>
</dbReference>
<comment type="caution">
    <text evidence="1">The sequence shown here is derived from an EMBL/GenBank/DDBJ whole genome shotgun (WGS) entry which is preliminary data.</text>
</comment>
<dbReference type="Proteomes" id="UP000356253">
    <property type="component" value="Unassembled WGS sequence"/>
</dbReference>
<evidence type="ECO:0000313" key="1">
    <source>
        <dbReference type="EMBL" id="VVU99835.1"/>
    </source>
</evidence>
<evidence type="ECO:0000313" key="2">
    <source>
        <dbReference type="Proteomes" id="UP000356253"/>
    </source>
</evidence>
<sequence length="922" mass="106637">MRFLYIIFFFGLCFNFYGQELPPIINYSAKDYKAGNQNWMITQDENHHIYVANNSGLLSFNGEQWKLNQLPDGSFLRSVKYIDKKIFSGSYMDFGYWEEDDKGELNYTSLNELVDSPFLDGEQFWHIETVANYVVFQSLRRLYSYNLNTGKVVVIPSEYTITNLFKLHQKLYYQVAEKGLYEISSDEPKIIVPYAELKNQLIVDYFEYKSEKYIVSRNQGIYLVKDSTLVANHPLAIKQLEGESIFVAKLINKNILALGTIGDGLKLFNLENGSLTHIKQPNLLNNTVLSLFSDDDGNLWTGLDNGISIVNLNSSVKIFTDTFGDIGTVYCSYQEGEWLYLGTNQGLYVRKGNEKSFTLVPNTSGQVWSIQKVKGDLLIGHDKGTFLLKNPSQVEQVYSLSGTWQIKEFNDGFLQGHYNGLSFSKDGKDFKLLNNYDLSSRNIVIDKNKNVWVGHDHKGVYKTKVDTLTGEVSVLNNYSFTNEGAALTVFIFDDQLYVSTAKNIYEYSTEKDEFVLAEKFNKLFKNENRITGISKKIGNSWWAFGEEYLFQITKDAFQDELKIEKIPIPINLRGISTGFENISYLDENTYLVGSNFGYVTFKIPFNKLILSDLKINSVSFSGKGNNYKRLFLENDGIELPYKNNYINFSFSVPQYDLINDIKYSYRLKGYNNTWSAWNTSGKANFENLPFGEYTLEVKGKLKEDESNVEKYSFEVLKPWYLSTAAIVIYVIFLLILFFLTHRVYTNYYKKQQEKLIQKNKKKLEMQELAAQQEIVTLQNKQLETEVESKNRELAASTMNIIKKNEFLSELKNKLSNSESKRDIQEVIKIINRNIAEKDNWKLFKEAFDNADKDFLQSVKEKHPTLTSNDLKLCAYLRLNLSSKEIAPLLNISVRSVEIKRYRLRKKMELDHEQGLVEYILTF</sequence>
<name>A0AC61Y5Q8_9FLAO</name>
<accession>A0AC61Y5Q8</accession>
<keyword evidence="2" id="KW-1185">Reference proteome</keyword>
<gene>
    <name evidence="1" type="ORF">FVB9532_01096</name>
</gene>
<protein>
    <submittedName>
        <fullName evidence="1">Uncharacterized protein</fullName>
    </submittedName>
</protein>
<organism evidence="1 2">
    <name type="scientific">Mesonia oceanica</name>
    <dbReference type="NCBI Taxonomy" id="2687242"/>
    <lineage>
        <taxon>Bacteria</taxon>
        <taxon>Pseudomonadati</taxon>
        <taxon>Bacteroidota</taxon>
        <taxon>Flavobacteriia</taxon>
        <taxon>Flavobacteriales</taxon>
        <taxon>Flavobacteriaceae</taxon>
        <taxon>Mesonia</taxon>
    </lineage>
</organism>
<reference evidence="1" key="1">
    <citation type="submission" date="2019-09" db="EMBL/GenBank/DDBJ databases">
        <authorList>
            <person name="Rodrigo-Torres L."/>
            <person name="Arahal R. D."/>
            <person name="Lucena T."/>
        </authorList>
    </citation>
    <scope>NUCLEOTIDE SEQUENCE</scope>
    <source>
        <strain evidence="1">ISS653</strain>
    </source>
</reference>